<dbReference type="InterPro" id="IPR003444">
    <property type="entry name" value="MraZ"/>
</dbReference>
<name>A0A841R1L9_9FIRM</name>
<comment type="similarity">
    <text evidence="7">Belongs to the MraZ family.</text>
</comment>
<dbReference type="GO" id="GO:2000143">
    <property type="term" value="P:negative regulation of DNA-templated transcription initiation"/>
    <property type="evidence" value="ECO:0007669"/>
    <property type="project" value="TreeGrafter"/>
</dbReference>
<evidence type="ECO:0000256" key="3">
    <source>
        <dbReference type="ARBA" id="ARBA00022737"/>
    </source>
</evidence>
<dbReference type="GeneID" id="93485603"/>
<dbReference type="CDD" id="cd16321">
    <property type="entry name" value="MraZ_C"/>
    <property type="match status" value="1"/>
</dbReference>
<feature type="domain" description="SpoVT-AbrB" evidence="8">
    <location>
        <begin position="74"/>
        <end position="117"/>
    </location>
</feature>
<dbReference type="Gene3D" id="3.40.1550.20">
    <property type="entry name" value="Transcriptional regulator MraZ domain"/>
    <property type="match status" value="1"/>
</dbReference>
<evidence type="ECO:0000256" key="1">
    <source>
        <dbReference type="ARBA" id="ARBA00013860"/>
    </source>
</evidence>
<dbReference type="InterPro" id="IPR007159">
    <property type="entry name" value="SpoVT-AbrB_dom"/>
</dbReference>
<proteinExistence type="inferred from homology"/>
<dbReference type="RefSeq" id="WP_024049028.1">
    <property type="nucleotide sequence ID" value="NZ_CABWNB010000001.1"/>
</dbReference>
<keyword evidence="4 7" id="KW-0805">Transcription regulation</keyword>
<keyword evidence="2 7" id="KW-0963">Cytoplasm</keyword>
<sequence length="144" mass="16058">MGKYSHSVDAKGRMIIPAGFRAELGERFVITRGLDACVTVYPLERWEQVAERLQQLSSTRKEVRMLIRFLIGGSSEVECDKQGRILLPAHLRDYAQIKREAVVVGTGNQLEIWSKTQLAAQEEAARDSISDVAAGIDLPIDFSL</sequence>
<dbReference type="NCBIfam" id="TIGR00242">
    <property type="entry name" value="division/cell wall cluster transcriptional repressor MraZ"/>
    <property type="match status" value="1"/>
</dbReference>
<comment type="subcellular location">
    <subcellularLocation>
        <location evidence="7">Cytoplasm</location>
        <location evidence="7">Nucleoid</location>
    </subcellularLocation>
</comment>
<accession>A0A841R1L9</accession>
<reference evidence="9 10" key="1">
    <citation type="submission" date="2020-08" db="EMBL/GenBank/DDBJ databases">
        <title>Genomic Encyclopedia of Type Strains, Phase IV (KMG-IV): sequencing the most valuable type-strain genomes for metagenomic binning, comparative biology and taxonomic classification.</title>
        <authorList>
            <person name="Goeker M."/>
        </authorList>
    </citation>
    <scope>NUCLEOTIDE SEQUENCE [LARGE SCALE GENOMIC DNA]</scope>
    <source>
        <strain evidence="9 10">DSM 21255</strain>
    </source>
</reference>
<dbReference type="Pfam" id="PF02381">
    <property type="entry name" value="MraZ"/>
    <property type="match status" value="2"/>
</dbReference>
<evidence type="ECO:0000256" key="6">
    <source>
        <dbReference type="ARBA" id="ARBA00023163"/>
    </source>
</evidence>
<evidence type="ECO:0000256" key="7">
    <source>
        <dbReference type="HAMAP-Rule" id="MF_01008"/>
    </source>
</evidence>
<gene>
    <name evidence="7" type="primary">mraZ</name>
    <name evidence="9" type="ORF">HNR45_000313</name>
</gene>
<feature type="domain" description="SpoVT-AbrB" evidence="8">
    <location>
        <begin position="3"/>
        <end position="45"/>
    </location>
</feature>
<dbReference type="PANTHER" id="PTHR34701">
    <property type="entry name" value="TRANSCRIPTIONAL REGULATOR MRAZ"/>
    <property type="match status" value="1"/>
</dbReference>
<comment type="subunit">
    <text evidence="7">Forms oligomers.</text>
</comment>
<dbReference type="CDD" id="cd16320">
    <property type="entry name" value="MraZ_N"/>
    <property type="match status" value="1"/>
</dbReference>
<organism evidence="9 10">
    <name type="scientific">Negativicoccus succinicivorans</name>
    <dbReference type="NCBI Taxonomy" id="620903"/>
    <lineage>
        <taxon>Bacteria</taxon>
        <taxon>Bacillati</taxon>
        <taxon>Bacillota</taxon>
        <taxon>Negativicutes</taxon>
        <taxon>Veillonellales</taxon>
        <taxon>Veillonellaceae</taxon>
        <taxon>Negativicoccus</taxon>
    </lineage>
</organism>
<dbReference type="GO" id="GO:0000976">
    <property type="term" value="F:transcription cis-regulatory region binding"/>
    <property type="evidence" value="ECO:0007669"/>
    <property type="project" value="TreeGrafter"/>
</dbReference>
<dbReference type="PROSITE" id="PS51740">
    <property type="entry name" value="SPOVT_ABRB"/>
    <property type="match status" value="2"/>
</dbReference>
<dbReference type="AlphaFoldDB" id="A0A841R1L9"/>
<dbReference type="GO" id="GO:0003700">
    <property type="term" value="F:DNA-binding transcription factor activity"/>
    <property type="evidence" value="ECO:0007669"/>
    <property type="project" value="UniProtKB-UniRule"/>
</dbReference>
<dbReference type="SUPFAM" id="SSF89447">
    <property type="entry name" value="AbrB/MazE/MraZ-like"/>
    <property type="match status" value="1"/>
</dbReference>
<evidence type="ECO:0000256" key="2">
    <source>
        <dbReference type="ARBA" id="ARBA00022490"/>
    </source>
</evidence>
<dbReference type="InterPro" id="IPR038619">
    <property type="entry name" value="MraZ_sf"/>
</dbReference>
<evidence type="ECO:0000259" key="8">
    <source>
        <dbReference type="PROSITE" id="PS51740"/>
    </source>
</evidence>
<dbReference type="InterPro" id="IPR037914">
    <property type="entry name" value="SpoVT-AbrB_sf"/>
</dbReference>
<dbReference type="GO" id="GO:0009295">
    <property type="term" value="C:nucleoid"/>
    <property type="evidence" value="ECO:0007669"/>
    <property type="project" value="UniProtKB-SubCell"/>
</dbReference>
<protein>
    <recommendedName>
        <fullName evidence="1 7">Transcriptional regulator MraZ</fullName>
    </recommendedName>
</protein>
<dbReference type="PANTHER" id="PTHR34701:SF1">
    <property type="entry name" value="TRANSCRIPTIONAL REGULATOR MRAZ"/>
    <property type="match status" value="1"/>
</dbReference>
<keyword evidence="5 7" id="KW-0238">DNA-binding</keyword>
<dbReference type="HAMAP" id="MF_01008">
    <property type="entry name" value="MraZ"/>
    <property type="match status" value="1"/>
</dbReference>
<dbReference type="InterPro" id="IPR035642">
    <property type="entry name" value="MraZ_N"/>
</dbReference>
<dbReference type="GO" id="GO:0005737">
    <property type="term" value="C:cytoplasm"/>
    <property type="evidence" value="ECO:0007669"/>
    <property type="project" value="UniProtKB-UniRule"/>
</dbReference>
<comment type="caution">
    <text evidence="9">The sequence shown here is derived from an EMBL/GenBank/DDBJ whole genome shotgun (WGS) entry which is preliminary data.</text>
</comment>
<evidence type="ECO:0000313" key="9">
    <source>
        <dbReference type="EMBL" id="MBB6477291.1"/>
    </source>
</evidence>
<keyword evidence="10" id="KW-1185">Reference proteome</keyword>
<evidence type="ECO:0000256" key="4">
    <source>
        <dbReference type="ARBA" id="ARBA00023015"/>
    </source>
</evidence>
<evidence type="ECO:0000256" key="5">
    <source>
        <dbReference type="ARBA" id="ARBA00023125"/>
    </source>
</evidence>
<keyword evidence="3" id="KW-0677">Repeat</keyword>
<dbReference type="InterPro" id="IPR035644">
    <property type="entry name" value="MraZ_C"/>
</dbReference>
<keyword evidence="6 7" id="KW-0804">Transcription</keyword>
<dbReference type="EMBL" id="JACHHI010000001">
    <property type="protein sequence ID" value="MBB6477291.1"/>
    <property type="molecule type" value="Genomic_DNA"/>
</dbReference>
<dbReference type="InterPro" id="IPR020603">
    <property type="entry name" value="MraZ_dom"/>
</dbReference>
<dbReference type="Proteomes" id="UP000591941">
    <property type="component" value="Unassembled WGS sequence"/>
</dbReference>
<evidence type="ECO:0000313" key="10">
    <source>
        <dbReference type="Proteomes" id="UP000591941"/>
    </source>
</evidence>